<organism evidence="1 2">
    <name type="scientific">Acidobacterium capsulatum (strain ATCC 51196 / DSM 11244 / BCRC 80197 / JCM 7670 / NBRC 15755 / NCIMB 13165 / 161)</name>
    <dbReference type="NCBI Taxonomy" id="240015"/>
    <lineage>
        <taxon>Bacteria</taxon>
        <taxon>Pseudomonadati</taxon>
        <taxon>Acidobacteriota</taxon>
        <taxon>Terriglobia</taxon>
        <taxon>Terriglobales</taxon>
        <taxon>Acidobacteriaceae</taxon>
        <taxon>Acidobacterium</taxon>
    </lineage>
</organism>
<sequence>MPHSSPFLFRANREYLRLISSEHRLISAKAADHSICRRVIHHLSPQSYLFMRCRMKSGSSKAFTQAMSHARKSAVFALLLGVVCVGSSAVARAQASAPAQPEQKSIHLIFLPNAASRNDTAYVYDAVRNMFPHDLIYMVPSEYTIIMRSTEQDYEMARQMVDKLSQARRVFRLTYTLVRSGSGAASGQKKLTLTVAVGNHASLKQGAKVPMITGSYTTSSGGSQSVSNNQWQYIDTGINIFADLNGTASSLILHSKVEESGAEQVPPPASGSALVLLHTTLDSTTLLTPGKPQVIGSLALPGSGEHEQIEVTAQPVQ</sequence>
<dbReference type="STRING" id="240015.ACP_0097"/>
<evidence type="ECO:0000313" key="2">
    <source>
        <dbReference type="Proteomes" id="UP000002207"/>
    </source>
</evidence>
<dbReference type="AlphaFoldDB" id="C1F8H3"/>
<dbReference type="HOGENOM" id="CLU_876109_0_0_0"/>
<dbReference type="EMBL" id="CP001472">
    <property type="protein sequence ID" value="ACO32319.1"/>
    <property type="molecule type" value="Genomic_DNA"/>
</dbReference>
<reference evidence="1 2" key="1">
    <citation type="journal article" date="2009" name="Appl. Environ. Microbiol.">
        <title>Three genomes from the phylum Acidobacteria provide insight into the lifestyles of these microorganisms in soils.</title>
        <authorList>
            <person name="Ward N.L."/>
            <person name="Challacombe J.F."/>
            <person name="Janssen P.H."/>
            <person name="Henrissat B."/>
            <person name="Coutinho P.M."/>
            <person name="Wu M."/>
            <person name="Xie G."/>
            <person name="Haft D.H."/>
            <person name="Sait M."/>
            <person name="Badger J."/>
            <person name="Barabote R.D."/>
            <person name="Bradley B."/>
            <person name="Brettin T.S."/>
            <person name="Brinkac L.M."/>
            <person name="Bruce D."/>
            <person name="Creasy T."/>
            <person name="Daugherty S.C."/>
            <person name="Davidsen T.M."/>
            <person name="DeBoy R.T."/>
            <person name="Detter J.C."/>
            <person name="Dodson R.J."/>
            <person name="Durkin A.S."/>
            <person name="Ganapathy A."/>
            <person name="Gwinn-Giglio M."/>
            <person name="Han C.S."/>
            <person name="Khouri H."/>
            <person name="Kiss H."/>
            <person name="Kothari S.P."/>
            <person name="Madupu R."/>
            <person name="Nelson K.E."/>
            <person name="Nelson W.C."/>
            <person name="Paulsen I."/>
            <person name="Penn K."/>
            <person name="Ren Q."/>
            <person name="Rosovitz M.J."/>
            <person name="Selengut J.D."/>
            <person name="Shrivastava S."/>
            <person name="Sullivan S.A."/>
            <person name="Tapia R."/>
            <person name="Thompson L.S."/>
            <person name="Watkins K.L."/>
            <person name="Yang Q."/>
            <person name="Yu C."/>
            <person name="Zafar N."/>
            <person name="Zhou L."/>
            <person name="Kuske C.R."/>
        </authorList>
    </citation>
    <scope>NUCLEOTIDE SEQUENCE [LARGE SCALE GENOMIC DNA]</scope>
    <source>
        <strain evidence="2">ATCC 51196 / DSM 11244 / BCRC 80197 / JCM 7670 / NBRC 15755 / NCIMB 13165 / 161</strain>
    </source>
</reference>
<dbReference type="InParanoid" id="C1F8H3"/>
<evidence type="ECO:0008006" key="3">
    <source>
        <dbReference type="Google" id="ProtNLM"/>
    </source>
</evidence>
<dbReference type="eggNOG" id="COG1450">
    <property type="taxonomic scope" value="Bacteria"/>
</dbReference>
<accession>C1F8H3</accession>
<name>C1F8H3_ACIC5</name>
<dbReference type="KEGG" id="aca:ACP_0097"/>
<dbReference type="Proteomes" id="UP000002207">
    <property type="component" value="Chromosome"/>
</dbReference>
<evidence type="ECO:0000313" key="1">
    <source>
        <dbReference type="EMBL" id="ACO32319.1"/>
    </source>
</evidence>
<gene>
    <name evidence="1" type="ordered locus">ACP_0097</name>
</gene>
<keyword evidence="2" id="KW-1185">Reference proteome</keyword>
<proteinExistence type="predicted"/>
<protein>
    <recommendedName>
        <fullName evidence="3">NolW-like domain-containing protein</fullName>
    </recommendedName>
</protein>